<dbReference type="PANTHER" id="PTHR32089">
    <property type="entry name" value="METHYL-ACCEPTING CHEMOTAXIS PROTEIN MCPB"/>
    <property type="match status" value="1"/>
</dbReference>
<comment type="subcellular location">
    <subcellularLocation>
        <location evidence="1">Cell membrane</location>
    </subcellularLocation>
</comment>
<dbReference type="PROSITE" id="PS50111">
    <property type="entry name" value="CHEMOTAXIS_TRANSDUC_2"/>
    <property type="match status" value="1"/>
</dbReference>
<dbReference type="PROSITE" id="PS50885">
    <property type="entry name" value="HAMP"/>
    <property type="match status" value="1"/>
</dbReference>
<keyword evidence="4 6" id="KW-0807">Transducer</keyword>
<evidence type="ECO:0000259" key="9">
    <source>
        <dbReference type="PROSITE" id="PS50111"/>
    </source>
</evidence>
<gene>
    <name evidence="11" type="ORF">QQS35_09510</name>
</gene>
<feature type="transmembrane region" description="Helical" evidence="8">
    <location>
        <begin position="186"/>
        <end position="207"/>
    </location>
</feature>
<evidence type="ECO:0000256" key="8">
    <source>
        <dbReference type="SAM" id="Phobius"/>
    </source>
</evidence>
<keyword evidence="3 8" id="KW-0472">Membrane</keyword>
<keyword evidence="12" id="KW-1185">Reference proteome</keyword>
<evidence type="ECO:0000256" key="2">
    <source>
        <dbReference type="ARBA" id="ARBA00022475"/>
    </source>
</evidence>
<keyword evidence="2" id="KW-1003">Cell membrane</keyword>
<dbReference type="InterPro" id="IPR003660">
    <property type="entry name" value="HAMP_dom"/>
</dbReference>
<dbReference type="Proteomes" id="UP001235343">
    <property type="component" value="Unassembled WGS sequence"/>
</dbReference>
<dbReference type="EMBL" id="JASTZU010000033">
    <property type="protein sequence ID" value="MDL4840684.1"/>
    <property type="molecule type" value="Genomic_DNA"/>
</dbReference>
<evidence type="ECO:0000256" key="6">
    <source>
        <dbReference type="PROSITE-ProRule" id="PRU00284"/>
    </source>
</evidence>
<evidence type="ECO:0000256" key="3">
    <source>
        <dbReference type="ARBA" id="ARBA00023136"/>
    </source>
</evidence>
<dbReference type="PANTHER" id="PTHR32089:SF112">
    <property type="entry name" value="LYSOZYME-LIKE PROTEIN-RELATED"/>
    <property type="match status" value="1"/>
</dbReference>
<comment type="caution">
    <text evidence="11">The sequence shown here is derived from an EMBL/GenBank/DDBJ whole genome shotgun (WGS) entry which is preliminary data.</text>
</comment>
<dbReference type="SMART" id="SM00304">
    <property type="entry name" value="HAMP"/>
    <property type="match status" value="1"/>
</dbReference>
<evidence type="ECO:0000256" key="7">
    <source>
        <dbReference type="SAM" id="Coils"/>
    </source>
</evidence>
<name>A0ABT7L4A8_9BACI</name>
<evidence type="ECO:0000259" key="10">
    <source>
        <dbReference type="PROSITE" id="PS50885"/>
    </source>
</evidence>
<evidence type="ECO:0000256" key="4">
    <source>
        <dbReference type="ARBA" id="ARBA00023224"/>
    </source>
</evidence>
<dbReference type="Gene3D" id="1.10.287.950">
    <property type="entry name" value="Methyl-accepting chemotaxis protein"/>
    <property type="match status" value="1"/>
</dbReference>
<evidence type="ECO:0000256" key="1">
    <source>
        <dbReference type="ARBA" id="ARBA00004236"/>
    </source>
</evidence>
<keyword evidence="8" id="KW-0812">Transmembrane</keyword>
<keyword evidence="8" id="KW-1133">Transmembrane helix</keyword>
<evidence type="ECO:0000256" key="5">
    <source>
        <dbReference type="ARBA" id="ARBA00029447"/>
    </source>
</evidence>
<dbReference type="Gene3D" id="6.10.340.10">
    <property type="match status" value="1"/>
</dbReference>
<evidence type="ECO:0000313" key="11">
    <source>
        <dbReference type="EMBL" id="MDL4840684.1"/>
    </source>
</evidence>
<reference evidence="11 12" key="1">
    <citation type="submission" date="2023-06" db="EMBL/GenBank/DDBJ databases">
        <title>Aquibacillus rhizosphaerae LR5S19.</title>
        <authorList>
            <person name="Sun J.-Q."/>
        </authorList>
    </citation>
    <scope>NUCLEOTIDE SEQUENCE [LARGE SCALE GENOMIC DNA]</scope>
    <source>
        <strain evidence="11 12">LR5S19</strain>
    </source>
</reference>
<sequence>MIAFSKLSDLSLRTRLIIVFLTVLLWVAIANCVLIFLFVGYVREYNDMMKTITLTNAINGELKLQLDDEIREIVYGKVSFENGSQYALLNSMNSNLNQIESDDSLGQFDEEISEVRQSLSTTKEYVDKLGEEIKYNLPADQRNITYEYITIITDIVDDQVQKLLHSTLEVSEQSKTNIVDNIKRDITVYVVAFIAVILLSILFAWYISGNIVKPIHRLRQNANEIAEGNLTVDAVVIPSKNEIGDLCRSYNRMSNNLKDIIVSVRSTNDLVMLSSKDIHHSIQENRFAGEEVANATQTISMNLHEQDELIKQAVSTYDDLIIKYEQILSKSIKIQLHSNKSLELANQGSLEVDKLVNQNHSIKSLLHQVDNESQQLTQTVSEVDKSLNIMKLIAREANLLSYTMSNLITNETNQKELTNITERIEQLANEANITTQDSEITESRVQKHKNNISEKLKEAQKDIISNQQVVKIGESFESIYAFNRNVQSEINNVTEDMQSAFEHMDHVRNVIRDIEHRSKISKSEVISIASMGEEQLATLEEVSESSYKLVERIQKMKNDIRQFKV</sequence>
<comment type="similarity">
    <text evidence="5">Belongs to the methyl-accepting chemotaxis (MCP) protein family.</text>
</comment>
<evidence type="ECO:0000313" key="12">
    <source>
        <dbReference type="Proteomes" id="UP001235343"/>
    </source>
</evidence>
<dbReference type="SUPFAM" id="SSF158472">
    <property type="entry name" value="HAMP domain-like"/>
    <property type="match status" value="1"/>
</dbReference>
<dbReference type="Pfam" id="PF00672">
    <property type="entry name" value="HAMP"/>
    <property type="match status" value="1"/>
</dbReference>
<dbReference type="CDD" id="cd06225">
    <property type="entry name" value="HAMP"/>
    <property type="match status" value="1"/>
</dbReference>
<feature type="transmembrane region" description="Helical" evidence="8">
    <location>
        <begin position="16"/>
        <end position="42"/>
    </location>
</feature>
<proteinExistence type="inferred from homology"/>
<feature type="domain" description="Methyl-accepting transducer" evidence="9">
    <location>
        <begin position="281"/>
        <end position="515"/>
    </location>
</feature>
<dbReference type="SUPFAM" id="SSF58104">
    <property type="entry name" value="Methyl-accepting chemotaxis protein (MCP) signaling domain"/>
    <property type="match status" value="1"/>
</dbReference>
<dbReference type="RefSeq" id="WP_285931818.1">
    <property type="nucleotide sequence ID" value="NZ_JASTZU010000033.1"/>
</dbReference>
<feature type="domain" description="HAMP" evidence="10">
    <location>
        <begin position="209"/>
        <end position="262"/>
    </location>
</feature>
<keyword evidence="7" id="KW-0175">Coiled coil</keyword>
<accession>A0ABT7L4A8</accession>
<protein>
    <submittedName>
        <fullName evidence="11">Methyl-accepting chemotaxis protein</fullName>
    </submittedName>
</protein>
<feature type="coiled-coil region" evidence="7">
    <location>
        <begin position="410"/>
        <end position="437"/>
    </location>
</feature>
<organism evidence="11 12">
    <name type="scientific">Aquibacillus rhizosphaerae</name>
    <dbReference type="NCBI Taxonomy" id="3051431"/>
    <lineage>
        <taxon>Bacteria</taxon>
        <taxon>Bacillati</taxon>
        <taxon>Bacillota</taxon>
        <taxon>Bacilli</taxon>
        <taxon>Bacillales</taxon>
        <taxon>Bacillaceae</taxon>
        <taxon>Aquibacillus</taxon>
    </lineage>
</organism>
<dbReference type="InterPro" id="IPR004089">
    <property type="entry name" value="MCPsignal_dom"/>
</dbReference>